<dbReference type="EMBL" id="CP047656">
    <property type="protein sequence ID" value="QHJ10924.1"/>
    <property type="molecule type" value="Genomic_DNA"/>
</dbReference>
<gene>
    <name evidence="1" type="ORF">FX988_01146</name>
</gene>
<dbReference type="InterPro" id="IPR014541">
    <property type="entry name" value="Amdntrnsf_FN0238"/>
</dbReference>
<evidence type="ECO:0008006" key="3">
    <source>
        <dbReference type="Google" id="ProtNLM"/>
    </source>
</evidence>
<dbReference type="KEGG" id="pmes:FX988_01146"/>
<dbReference type="Gene3D" id="3.75.10.10">
    <property type="entry name" value="L-arginine/glycine Amidinotransferase, Chain A"/>
    <property type="match status" value="1"/>
</dbReference>
<dbReference type="PANTHER" id="PTHR43224">
    <property type="entry name" value="AMIDINOTRANSFERASE"/>
    <property type="match status" value="1"/>
</dbReference>
<organism evidence="1 2">
    <name type="scientific">Paraglaciecola mesophila</name>
    <dbReference type="NCBI Taxonomy" id="197222"/>
    <lineage>
        <taxon>Bacteria</taxon>
        <taxon>Pseudomonadati</taxon>
        <taxon>Pseudomonadota</taxon>
        <taxon>Gammaproteobacteria</taxon>
        <taxon>Alteromonadales</taxon>
        <taxon>Alteromonadaceae</taxon>
        <taxon>Paraglaciecola</taxon>
    </lineage>
</organism>
<name>A0A857JJV7_9ALTE</name>
<dbReference type="Pfam" id="PF19420">
    <property type="entry name" value="DDAH_eukar"/>
    <property type="match status" value="1"/>
</dbReference>
<reference evidence="1 2" key="1">
    <citation type="submission" date="2019-12" db="EMBL/GenBank/DDBJ databases">
        <title>Genome sequencing and assembly of endphytes of Porphyra tenera.</title>
        <authorList>
            <person name="Park J.M."/>
            <person name="Shin R."/>
            <person name="Jo S.H."/>
        </authorList>
    </citation>
    <scope>NUCLEOTIDE SEQUENCE [LARGE SCALE GENOMIC DNA]</scope>
    <source>
        <strain evidence="1 2">GPM4</strain>
    </source>
</reference>
<dbReference type="SUPFAM" id="SSF55909">
    <property type="entry name" value="Pentein"/>
    <property type="match status" value="1"/>
</dbReference>
<dbReference type="RefSeq" id="WP_160178722.1">
    <property type="nucleotide sequence ID" value="NZ_CP047656.1"/>
</dbReference>
<evidence type="ECO:0000313" key="1">
    <source>
        <dbReference type="EMBL" id="QHJ10924.1"/>
    </source>
</evidence>
<keyword evidence="2" id="KW-1185">Reference proteome</keyword>
<sequence length="318" mass="35850">MSKRNPQAPSAVIMIRPHYFYANPQTEGDNAFQRLASDEAKIAQLTSDVSLRKQAYAQVTHAAEILNSHGIRVHIFEDETQETPDSVFPNNWFSTHSGGHIAIYPMYAENRRKERRSDIIDMLKQEYRVQDVIDYSGLEHDKLYLEGTGAMVLDHIERVAYAVQSNRTNPLALERFCSHFNYEPMLFDATDENGVAVYHTNVLMCIGTDFVMLGSDMIGDESRREEVIARFKESGRDVIVLTSEQIADFCGNALELQSTHHRLLVLSQRAYDALTSAQRDRLEKSVTLVPLDVSAIETAGGSIRCMLAGIHLAARPMQ</sequence>
<accession>A0A857JJV7</accession>
<dbReference type="AlphaFoldDB" id="A0A857JJV7"/>
<dbReference type="Proteomes" id="UP000464524">
    <property type="component" value="Chromosome"/>
</dbReference>
<dbReference type="PANTHER" id="PTHR43224:SF1">
    <property type="entry name" value="AMIDINOTRANSFERASE"/>
    <property type="match status" value="1"/>
</dbReference>
<dbReference type="OrthoDB" id="9788268at2"/>
<protein>
    <recommendedName>
        <fullName evidence="3">Amidinotransferase</fullName>
    </recommendedName>
</protein>
<dbReference type="PIRSF" id="PIRSF028188">
    <property type="entry name" value="Amdntrnsf_FN0238"/>
    <property type="match status" value="1"/>
</dbReference>
<dbReference type="NCBIfam" id="NF046062">
    <property type="entry name" value="citrull_CtlX"/>
    <property type="match status" value="1"/>
</dbReference>
<proteinExistence type="predicted"/>
<evidence type="ECO:0000313" key="2">
    <source>
        <dbReference type="Proteomes" id="UP000464524"/>
    </source>
</evidence>